<keyword evidence="7" id="KW-1185">Reference proteome</keyword>
<accession>A0A1H3N0N1</accession>
<dbReference type="InterPro" id="IPR050808">
    <property type="entry name" value="Phage_Integrase"/>
</dbReference>
<dbReference type="STRING" id="576131.SAMN05444486_104100"/>
<dbReference type="RefSeq" id="WP_177170708.1">
    <property type="nucleotide sequence ID" value="NZ_CALJFH010000005.1"/>
</dbReference>
<evidence type="ECO:0000256" key="1">
    <source>
        <dbReference type="ARBA" id="ARBA00008857"/>
    </source>
</evidence>
<dbReference type="PANTHER" id="PTHR30629:SF2">
    <property type="entry name" value="PROPHAGE INTEGRASE INTS-RELATED"/>
    <property type="match status" value="1"/>
</dbReference>
<dbReference type="Gene3D" id="1.10.150.130">
    <property type="match status" value="1"/>
</dbReference>
<dbReference type="AlphaFoldDB" id="A0A1H3N0N1"/>
<feature type="domain" description="Tyr recombinase" evidence="5">
    <location>
        <begin position="126"/>
        <end position="306"/>
    </location>
</feature>
<name>A0A1H3N0N1_9RHOB</name>
<dbReference type="Pfam" id="PF00589">
    <property type="entry name" value="Phage_integrase"/>
    <property type="match status" value="1"/>
</dbReference>
<sequence length="317" mass="36707">MISFFSRPVGPYTDKSSTGVKLTLNQFFDDLYFPHAKATKKQSHHDWSIYNKHMREKLGRYQLDEILNPIMDVWVREQVIAGYQRSTVNKHIHLLNRMLSLARHWGYLPAHNPQQENIKRLSVGDHTQRFLSADEIERLLAACRANQHPFLYLFVRFLLLTGARKGEARMAVWSHIDFDKRIWTVPRSKNGRSRRIVLSTAAIEVLTDIRKKSDEMMLPSEADNYLFTNPMTRTAYQSFYASWFVARDKAGLKDLRIHDLRHTFASLLINKGVSLYEVQTLLGHSSVQMTQRYAHLAPDLLQNRTEIVGGIVGGGHF</sequence>
<dbReference type="PANTHER" id="PTHR30629">
    <property type="entry name" value="PROPHAGE INTEGRASE"/>
    <property type="match status" value="1"/>
</dbReference>
<reference evidence="6 7" key="1">
    <citation type="submission" date="2016-10" db="EMBL/GenBank/DDBJ databases">
        <authorList>
            <person name="de Groot N.N."/>
        </authorList>
    </citation>
    <scope>NUCLEOTIDE SEQUENCE [LARGE SCALE GENOMIC DNA]</scope>
    <source>
        <strain evidence="6 7">DSM 24677</strain>
    </source>
</reference>
<keyword evidence="4" id="KW-0233">DNA recombination</keyword>
<evidence type="ECO:0000313" key="7">
    <source>
        <dbReference type="Proteomes" id="UP000199026"/>
    </source>
</evidence>
<comment type="similarity">
    <text evidence="1">Belongs to the 'phage' integrase family.</text>
</comment>
<keyword evidence="2" id="KW-0229">DNA integration</keyword>
<evidence type="ECO:0000256" key="2">
    <source>
        <dbReference type="ARBA" id="ARBA00022908"/>
    </source>
</evidence>
<dbReference type="InterPro" id="IPR011010">
    <property type="entry name" value="DNA_brk_join_enz"/>
</dbReference>
<dbReference type="Gene3D" id="1.10.443.10">
    <property type="entry name" value="Intergrase catalytic core"/>
    <property type="match status" value="1"/>
</dbReference>
<dbReference type="GO" id="GO:0015074">
    <property type="term" value="P:DNA integration"/>
    <property type="evidence" value="ECO:0007669"/>
    <property type="project" value="UniProtKB-KW"/>
</dbReference>
<dbReference type="InterPro" id="IPR013762">
    <property type="entry name" value="Integrase-like_cat_sf"/>
</dbReference>
<dbReference type="PROSITE" id="PS51898">
    <property type="entry name" value="TYR_RECOMBINASE"/>
    <property type="match status" value="1"/>
</dbReference>
<dbReference type="GO" id="GO:0006310">
    <property type="term" value="P:DNA recombination"/>
    <property type="evidence" value="ECO:0007669"/>
    <property type="project" value="UniProtKB-KW"/>
</dbReference>
<dbReference type="SUPFAM" id="SSF56349">
    <property type="entry name" value="DNA breaking-rejoining enzymes"/>
    <property type="match status" value="1"/>
</dbReference>
<dbReference type="InterPro" id="IPR002104">
    <property type="entry name" value="Integrase_catalytic"/>
</dbReference>
<dbReference type="GO" id="GO:0003677">
    <property type="term" value="F:DNA binding"/>
    <property type="evidence" value="ECO:0007669"/>
    <property type="project" value="UniProtKB-KW"/>
</dbReference>
<proteinExistence type="inferred from homology"/>
<evidence type="ECO:0000259" key="5">
    <source>
        <dbReference type="PROSITE" id="PS51898"/>
    </source>
</evidence>
<evidence type="ECO:0000256" key="4">
    <source>
        <dbReference type="ARBA" id="ARBA00023172"/>
    </source>
</evidence>
<gene>
    <name evidence="6" type="ORF">SAMN05444486_104100</name>
</gene>
<keyword evidence="3" id="KW-0238">DNA-binding</keyword>
<evidence type="ECO:0000313" key="6">
    <source>
        <dbReference type="EMBL" id="SDY82324.1"/>
    </source>
</evidence>
<organism evidence="6 7">
    <name type="scientific">Lentibacter algarum</name>
    <dbReference type="NCBI Taxonomy" id="576131"/>
    <lineage>
        <taxon>Bacteria</taxon>
        <taxon>Pseudomonadati</taxon>
        <taxon>Pseudomonadota</taxon>
        <taxon>Alphaproteobacteria</taxon>
        <taxon>Rhodobacterales</taxon>
        <taxon>Roseobacteraceae</taxon>
        <taxon>Lentibacter</taxon>
    </lineage>
</organism>
<dbReference type="InterPro" id="IPR010998">
    <property type="entry name" value="Integrase_recombinase_N"/>
</dbReference>
<evidence type="ECO:0000256" key="3">
    <source>
        <dbReference type="ARBA" id="ARBA00023125"/>
    </source>
</evidence>
<protein>
    <submittedName>
        <fullName evidence="6">Site-specific recombinase XerD</fullName>
    </submittedName>
</protein>
<dbReference type="Proteomes" id="UP000199026">
    <property type="component" value="Unassembled WGS sequence"/>
</dbReference>
<dbReference type="GeneID" id="78125741"/>
<dbReference type="EMBL" id="FNPR01000004">
    <property type="protein sequence ID" value="SDY82324.1"/>
    <property type="molecule type" value="Genomic_DNA"/>
</dbReference>
<dbReference type="CDD" id="cd00796">
    <property type="entry name" value="INT_Rci_Hp1_C"/>
    <property type="match status" value="1"/>
</dbReference>